<evidence type="ECO:0000256" key="2">
    <source>
        <dbReference type="SAM" id="SignalP"/>
    </source>
</evidence>
<evidence type="ECO:0000313" key="3">
    <source>
        <dbReference type="EMBL" id="CAB9507458.1"/>
    </source>
</evidence>
<feature type="region of interest" description="Disordered" evidence="1">
    <location>
        <begin position="64"/>
        <end position="100"/>
    </location>
</feature>
<dbReference type="AlphaFoldDB" id="A0A9N8HA65"/>
<proteinExistence type="predicted"/>
<evidence type="ECO:0000256" key="1">
    <source>
        <dbReference type="SAM" id="MobiDB-lite"/>
    </source>
</evidence>
<protein>
    <submittedName>
        <fullName evidence="3">Uncharacterized protein</fullName>
    </submittedName>
</protein>
<keyword evidence="4" id="KW-1185">Reference proteome</keyword>
<dbReference type="EMBL" id="CAICTM010000306">
    <property type="protein sequence ID" value="CAB9507458.1"/>
    <property type="molecule type" value="Genomic_DNA"/>
</dbReference>
<organism evidence="3 4">
    <name type="scientific">Seminavis robusta</name>
    <dbReference type="NCBI Taxonomy" id="568900"/>
    <lineage>
        <taxon>Eukaryota</taxon>
        <taxon>Sar</taxon>
        <taxon>Stramenopiles</taxon>
        <taxon>Ochrophyta</taxon>
        <taxon>Bacillariophyta</taxon>
        <taxon>Bacillariophyceae</taxon>
        <taxon>Bacillariophycidae</taxon>
        <taxon>Naviculales</taxon>
        <taxon>Naviculaceae</taxon>
        <taxon>Seminavis</taxon>
    </lineage>
</organism>
<feature type="compositionally biased region" description="Polar residues" evidence="1">
    <location>
        <begin position="128"/>
        <end position="137"/>
    </location>
</feature>
<feature type="chain" id="PRO_5040316937" evidence="2">
    <location>
        <begin position="22"/>
        <end position="301"/>
    </location>
</feature>
<feature type="compositionally biased region" description="Low complexity" evidence="1">
    <location>
        <begin position="64"/>
        <end position="76"/>
    </location>
</feature>
<name>A0A9N8HA65_9STRA</name>
<feature type="region of interest" description="Disordered" evidence="1">
    <location>
        <begin position="181"/>
        <end position="227"/>
    </location>
</feature>
<accession>A0A9N8HA65</accession>
<dbReference type="Proteomes" id="UP001153069">
    <property type="component" value="Unassembled WGS sequence"/>
</dbReference>
<feature type="region of interest" description="Disordered" evidence="1">
    <location>
        <begin position="117"/>
        <end position="140"/>
    </location>
</feature>
<evidence type="ECO:0000313" key="4">
    <source>
        <dbReference type="Proteomes" id="UP001153069"/>
    </source>
</evidence>
<gene>
    <name evidence="3" type="ORF">SEMRO_307_G113290.1</name>
</gene>
<feature type="signal peptide" evidence="2">
    <location>
        <begin position="1"/>
        <end position="21"/>
    </location>
</feature>
<sequence>MRLSSRLIILYLSTTDSTVAAFSIIRRHKPKKPALFLLKSTLSDDDDFALVGLNALQPTETLELSSSTVSTTPSQSAFGVARNNDKGAPSPNSVSTPGLTEDGDFILEGVNAVDPSANQGLEKYGTPLLNSNNNQGRSEGGLLSQLSLATTNTPPSNEEAVDPIAAASNILTSLTDDGDLALPGFNAIPPTQERQDDNPLNSYSQQPLQPPLISSSPPAPVPSRRENSLQEVEDMTFWLQDMIPTLRDDDCIHYADALVSLGFDPECVTAGALVMDDLHFMKPLHRRYLVKEVANRSNNHV</sequence>
<feature type="compositionally biased region" description="Low complexity" evidence="1">
    <location>
        <begin position="199"/>
        <end position="216"/>
    </location>
</feature>
<comment type="caution">
    <text evidence="3">The sequence shown here is derived from an EMBL/GenBank/DDBJ whole genome shotgun (WGS) entry which is preliminary data.</text>
</comment>
<reference evidence="3" key="1">
    <citation type="submission" date="2020-06" db="EMBL/GenBank/DDBJ databases">
        <authorList>
            <consortium name="Plant Systems Biology data submission"/>
        </authorList>
    </citation>
    <scope>NUCLEOTIDE SEQUENCE</scope>
    <source>
        <strain evidence="3">D6</strain>
    </source>
</reference>
<keyword evidence="2" id="KW-0732">Signal</keyword>